<dbReference type="EMBL" id="JARACI010000725">
    <property type="protein sequence ID" value="MDD9205952.1"/>
    <property type="molecule type" value="Genomic_DNA"/>
</dbReference>
<evidence type="ECO:0000313" key="2">
    <source>
        <dbReference type="EMBL" id="MDD9205952.1"/>
    </source>
</evidence>
<dbReference type="PROSITE" id="PS51819">
    <property type="entry name" value="VOC"/>
    <property type="match status" value="1"/>
</dbReference>
<evidence type="ECO:0000259" key="1">
    <source>
        <dbReference type="PROSITE" id="PS51819"/>
    </source>
</evidence>
<keyword evidence="3" id="KW-1185">Reference proteome</keyword>
<dbReference type="Pfam" id="PF00903">
    <property type="entry name" value="Glyoxalase"/>
    <property type="match status" value="1"/>
</dbReference>
<accession>A0ABT5TV62</accession>
<feature type="domain" description="VOC" evidence="1">
    <location>
        <begin position="6"/>
        <end position="122"/>
    </location>
</feature>
<dbReference type="PANTHER" id="PTHR36437">
    <property type="entry name" value="GLYOXALASE/BLEOMYCIN RESISTANCE PROTEIN/DIOXYGENASE"/>
    <property type="match status" value="1"/>
</dbReference>
<sequence>MTMTTRVFSVSVPVADQDAALRFYTEVLGCELHTDVEVWPGARMIEVVPSGSSVALVLLPPDSQIPVAIRLGTSDAQRAHDRVREAGAPLHNDELVRMAGVSAMFSFTDPDPDGNGLVYLEDTDQSEPR</sequence>
<dbReference type="PANTHER" id="PTHR36437:SF2">
    <property type="entry name" value="GLYOXALASE_BLEOMYCIN RESISTANCE PROTEIN_DIOXYGENASE"/>
    <property type="match status" value="1"/>
</dbReference>
<evidence type="ECO:0000313" key="3">
    <source>
        <dbReference type="Proteomes" id="UP001165561"/>
    </source>
</evidence>
<reference evidence="2" key="1">
    <citation type="submission" date="2023-02" db="EMBL/GenBank/DDBJ databases">
        <title>Georgenia sp.10Sc9-8, isolated from a soil sample collected from the Taklamakan desert.</title>
        <authorList>
            <person name="Liu S."/>
        </authorList>
    </citation>
    <scope>NUCLEOTIDE SEQUENCE</scope>
    <source>
        <strain evidence="2">10Sc9-8</strain>
    </source>
</reference>
<dbReference type="SUPFAM" id="SSF54593">
    <property type="entry name" value="Glyoxalase/Bleomycin resistance protein/Dihydroxybiphenyl dioxygenase"/>
    <property type="match status" value="1"/>
</dbReference>
<dbReference type="Gene3D" id="3.10.180.10">
    <property type="entry name" value="2,3-Dihydroxybiphenyl 1,2-Dioxygenase, domain 1"/>
    <property type="match status" value="1"/>
</dbReference>
<gene>
    <name evidence="2" type="ORF">PU560_05640</name>
</gene>
<comment type="caution">
    <text evidence="2">The sequence shown here is derived from an EMBL/GenBank/DDBJ whole genome shotgun (WGS) entry which is preliminary data.</text>
</comment>
<name>A0ABT5TV62_9MICO</name>
<proteinExistence type="predicted"/>
<dbReference type="Proteomes" id="UP001165561">
    <property type="component" value="Unassembled WGS sequence"/>
</dbReference>
<dbReference type="InterPro" id="IPR029068">
    <property type="entry name" value="Glyas_Bleomycin-R_OHBP_Dase"/>
</dbReference>
<protein>
    <submittedName>
        <fullName evidence="2">VOC family protein</fullName>
    </submittedName>
</protein>
<dbReference type="InterPro" id="IPR037523">
    <property type="entry name" value="VOC_core"/>
</dbReference>
<organism evidence="2 3">
    <name type="scientific">Georgenia halotolerans</name>
    <dbReference type="NCBI Taxonomy" id="3028317"/>
    <lineage>
        <taxon>Bacteria</taxon>
        <taxon>Bacillati</taxon>
        <taxon>Actinomycetota</taxon>
        <taxon>Actinomycetes</taxon>
        <taxon>Micrococcales</taxon>
        <taxon>Bogoriellaceae</taxon>
        <taxon>Georgenia</taxon>
    </lineage>
</organism>
<dbReference type="InterPro" id="IPR004360">
    <property type="entry name" value="Glyas_Fos-R_dOase_dom"/>
</dbReference>